<evidence type="ECO:0000256" key="3">
    <source>
        <dbReference type="ARBA" id="ARBA00022448"/>
    </source>
</evidence>
<feature type="transmembrane region" description="Helical" evidence="8">
    <location>
        <begin position="231"/>
        <end position="253"/>
    </location>
</feature>
<sequence>MPLVLSGLVLALTVAAAVSLFVGTESTGAARVLAVLTGGGDAEARALVLEYRLPRTLVAVAVGASLGAAGALIQAYTRNPLADPGILGVNAGATLGVALALVAGMASTVGALVWPALAGACFATIAVLLLASTGRGPATPVRMTLSGVALTAVFAGITTAIRLFDPATFERHRSWVAGSVAGRSLDDLATVAPFLAVGLLLSVLLVRPLNAIALGEDMASSLGVDTARTRLLTIGAVTVLVGASTAVAGPIGFLGLMAPHVCRLLVGNDHTRIIPMSMLVAPVVLLTADIVARVIVPLREVPVGIMTAFLGAPVLIWLISDRKVNTQ</sequence>
<dbReference type="PANTHER" id="PTHR30472:SF1">
    <property type="entry name" value="FE(3+) DICITRATE TRANSPORT SYSTEM PERMEASE PROTEIN FECC-RELATED"/>
    <property type="match status" value="1"/>
</dbReference>
<dbReference type="CDD" id="cd06550">
    <property type="entry name" value="TM_ABC_iron-siderophores_like"/>
    <property type="match status" value="1"/>
</dbReference>
<dbReference type="Proteomes" id="UP000806528">
    <property type="component" value="Unassembled WGS sequence"/>
</dbReference>
<evidence type="ECO:0000313" key="10">
    <source>
        <dbReference type="Proteomes" id="UP000806528"/>
    </source>
</evidence>
<gene>
    <name evidence="9" type="ORF">IDM40_19215</name>
</gene>
<dbReference type="InterPro" id="IPR000522">
    <property type="entry name" value="ABC_transptr_permease_BtuC"/>
</dbReference>
<feature type="transmembrane region" description="Helical" evidence="8">
    <location>
        <begin position="143"/>
        <end position="164"/>
    </location>
</feature>
<comment type="similarity">
    <text evidence="2">Belongs to the binding-protein-dependent transport system permease family. FecCD subfamily.</text>
</comment>
<protein>
    <submittedName>
        <fullName evidence="9">Iron ABC transporter permease</fullName>
    </submittedName>
</protein>
<dbReference type="Gene3D" id="1.10.3470.10">
    <property type="entry name" value="ABC transporter involved in vitamin B12 uptake, BtuC"/>
    <property type="match status" value="1"/>
</dbReference>
<evidence type="ECO:0000256" key="5">
    <source>
        <dbReference type="ARBA" id="ARBA00022692"/>
    </source>
</evidence>
<keyword evidence="10" id="KW-1185">Reference proteome</keyword>
<evidence type="ECO:0000256" key="6">
    <source>
        <dbReference type="ARBA" id="ARBA00022989"/>
    </source>
</evidence>
<evidence type="ECO:0000256" key="8">
    <source>
        <dbReference type="SAM" id="Phobius"/>
    </source>
</evidence>
<dbReference type="SUPFAM" id="SSF81345">
    <property type="entry name" value="ABC transporter involved in vitamin B12 uptake, BtuC"/>
    <property type="match status" value="1"/>
</dbReference>
<keyword evidence="5 8" id="KW-0812">Transmembrane</keyword>
<feature type="transmembrane region" description="Helical" evidence="8">
    <location>
        <begin position="53"/>
        <end position="73"/>
    </location>
</feature>
<reference evidence="9 10" key="1">
    <citation type="submission" date="2020-09" db="EMBL/GenBank/DDBJ databases">
        <title>Diversity and distribution of actinomycetes associated with coral in the coast of Hainan.</title>
        <authorList>
            <person name="Li F."/>
        </authorList>
    </citation>
    <scope>NUCLEOTIDE SEQUENCE [LARGE SCALE GENOMIC DNA]</scope>
    <source>
        <strain evidence="9 10">HNM0947</strain>
    </source>
</reference>
<dbReference type="InterPro" id="IPR037294">
    <property type="entry name" value="ABC_BtuC-like"/>
</dbReference>
<keyword evidence="4" id="KW-1003">Cell membrane</keyword>
<evidence type="ECO:0000256" key="7">
    <source>
        <dbReference type="ARBA" id="ARBA00023136"/>
    </source>
</evidence>
<dbReference type="Pfam" id="PF01032">
    <property type="entry name" value="FecCD"/>
    <property type="match status" value="1"/>
</dbReference>
<dbReference type="RefSeq" id="WP_193123410.1">
    <property type="nucleotide sequence ID" value="NZ_JADBGI010000018.1"/>
</dbReference>
<keyword evidence="7 8" id="KW-0472">Membrane</keyword>
<dbReference type="EMBL" id="JADBGI010000018">
    <property type="protein sequence ID" value="MBE3000806.1"/>
    <property type="molecule type" value="Genomic_DNA"/>
</dbReference>
<feature type="transmembrane region" description="Helical" evidence="8">
    <location>
        <begin position="112"/>
        <end position="131"/>
    </location>
</feature>
<evidence type="ECO:0000256" key="2">
    <source>
        <dbReference type="ARBA" id="ARBA00007935"/>
    </source>
</evidence>
<evidence type="ECO:0000313" key="9">
    <source>
        <dbReference type="EMBL" id="MBE3000806.1"/>
    </source>
</evidence>
<accession>A0ABR9PAD1</accession>
<dbReference type="PANTHER" id="PTHR30472">
    <property type="entry name" value="FERRIC ENTEROBACTIN TRANSPORT SYSTEM PERMEASE PROTEIN"/>
    <property type="match status" value="1"/>
</dbReference>
<name>A0ABR9PAD1_9ACTN</name>
<keyword evidence="3" id="KW-0813">Transport</keyword>
<feature type="transmembrane region" description="Helical" evidence="8">
    <location>
        <begin position="273"/>
        <end position="296"/>
    </location>
</feature>
<comment type="subcellular location">
    <subcellularLocation>
        <location evidence="1">Cell membrane</location>
        <topology evidence="1">Multi-pass membrane protein</topology>
    </subcellularLocation>
</comment>
<feature type="transmembrane region" description="Helical" evidence="8">
    <location>
        <begin position="85"/>
        <end position="106"/>
    </location>
</feature>
<proteinExistence type="inferred from homology"/>
<comment type="caution">
    <text evidence="9">The sequence shown here is derived from an EMBL/GenBank/DDBJ whole genome shotgun (WGS) entry which is preliminary data.</text>
</comment>
<feature type="transmembrane region" description="Helical" evidence="8">
    <location>
        <begin position="303"/>
        <end position="320"/>
    </location>
</feature>
<organism evidence="9 10">
    <name type="scientific">Nocardiopsis coralli</name>
    <dbReference type="NCBI Taxonomy" id="2772213"/>
    <lineage>
        <taxon>Bacteria</taxon>
        <taxon>Bacillati</taxon>
        <taxon>Actinomycetota</taxon>
        <taxon>Actinomycetes</taxon>
        <taxon>Streptosporangiales</taxon>
        <taxon>Nocardiopsidaceae</taxon>
        <taxon>Nocardiopsis</taxon>
    </lineage>
</organism>
<keyword evidence="6 8" id="KW-1133">Transmembrane helix</keyword>
<feature type="transmembrane region" description="Helical" evidence="8">
    <location>
        <begin position="188"/>
        <end position="210"/>
    </location>
</feature>
<evidence type="ECO:0000256" key="4">
    <source>
        <dbReference type="ARBA" id="ARBA00022475"/>
    </source>
</evidence>
<evidence type="ECO:0000256" key="1">
    <source>
        <dbReference type="ARBA" id="ARBA00004651"/>
    </source>
</evidence>